<sequence>MVSFATLKERSRNQLKGHLPSAILVVFLSTIVLTVTERFEGSSDTSSLIVYILLSIFLAAPIYVGKIKFMLDLALGKNPKISEILFGFKYLSKSTFLGVVSLIGSSAISFISSFLGYLITSTFSGNIFLQLLVIIFGICLIVASYYIVVLFSMSYYMLSANPDMPITSCISSGMDLIIKGHVLDYLLLGLSFILWIILPIILASFLFNIIWIVIILCVIPYVLWLSAYIEMTYINFYLELNNSTIE</sequence>
<feature type="transmembrane region" description="Helical" evidence="1">
    <location>
        <begin position="96"/>
        <end position="119"/>
    </location>
</feature>
<gene>
    <name evidence="2" type="ORF">J2Z43_001650</name>
</gene>
<reference evidence="2 3" key="1">
    <citation type="submission" date="2021-03" db="EMBL/GenBank/DDBJ databases">
        <title>Genomic Encyclopedia of Type Strains, Phase IV (KMG-IV): sequencing the most valuable type-strain genomes for metagenomic binning, comparative biology and taxonomic classification.</title>
        <authorList>
            <person name="Goeker M."/>
        </authorList>
    </citation>
    <scope>NUCLEOTIDE SEQUENCE [LARGE SCALE GENOMIC DNA]</scope>
    <source>
        <strain evidence="2 3">DSM 1289</strain>
    </source>
</reference>
<dbReference type="Proteomes" id="UP000767291">
    <property type="component" value="Unassembled WGS sequence"/>
</dbReference>
<keyword evidence="1" id="KW-0812">Transmembrane</keyword>
<comment type="caution">
    <text evidence="2">The sequence shown here is derived from an EMBL/GenBank/DDBJ whole genome shotgun (WGS) entry which is preliminary data.</text>
</comment>
<dbReference type="EMBL" id="JAGGJX010000002">
    <property type="protein sequence ID" value="MBP1855257.1"/>
    <property type="molecule type" value="Genomic_DNA"/>
</dbReference>
<accession>A0ABS4EBE6</accession>
<feature type="transmembrane region" description="Helical" evidence="1">
    <location>
        <begin position="48"/>
        <end position="75"/>
    </location>
</feature>
<keyword evidence="3" id="KW-1185">Reference proteome</keyword>
<dbReference type="RefSeq" id="WP_209456704.1">
    <property type="nucleotide sequence ID" value="NZ_BAAACS010000002.1"/>
</dbReference>
<evidence type="ECO:0000256" key="1">
    <source>
        <dbReference type="SAM" id="Phobius"/>
    </source>
</evidence>
<evidence type="ECO:0000313" key="3">
    <source>
        <dbReference type="Proteomes" id="UP000767291"/>
    </source>
</evidence>
<feature type="transmembrane region" description="Helical" evidence="1">
    <location>
        <begin position="182"/>
        <end position="203"/>
    </location>
</feature>
<organism evidence="2 3">
    <name type="scientific">Metaclostridioides mangenotii</name>
    <dbReference type="NCBI Taxonomy" id="1540"/>
    <lineage>
        <taxon>Bacteria</taxon>
        <taxon>Bacillati</taxon>
        <taxon>Bacillota</taxon>
        <taxon>Clostridia</taxon>
        <taxon>Peptostreptococcales</taxon>
        <taxon>Peptostreptococcaceae</taxon>
        <taxon>Metaclostridioides</taxon>
    </lineage>
</organism>
<dbReference type="InterPro" id="IPR010380">
    <property type="entry name" value="DUF975"/>
</dbReference>
<dbReference type="PANTHER" id="PTHR40076">
    <property type="entry name" value="MEMBRANE PROTEIN-RELATED"/>
    <property type="match status" value="1"/>
</dbReference>
<keyword evidence="1" id="KW-0472">Membrane</keyword>
<name>A0ABS4EBE6_9FIRM</name>
<evidence type="ECO:0000313" key="2">
    <source>
        <dbReference type="EMBL" id="MBP1855257.1"/>
    </source>
</evidence>
<dbReference type="Pfam" id="PF06161">
    <property type="entry name" value="DUF975"/>
    <property type="match status" value="1"/>
</dbReference>
<feature type="transmembrane region" description="Helical" evidence="1">
    <location>
        <begin position="17"/>
        <end position="36"/>
    </location>
</feature>
<protein>
    <recommendedName>
        <fullName evidence="4">DUF975 family protein</fullName>
    </recommendedName>
</protein>
<keyword evidence="1" id="KW-1133">Transmembrane helix</keyword>
<feature type="transmembrane region" description="Helical" evidence="1">
    <location>
        <begin position="209"/>
        <end position="229"/>
    </location>
</feature>
<evidence type="ECO:0008006" key="4">
    <source>
        <dbReference type="Google" id="ProtNLM"/>
    </source>
</evidence>
<dbReference type="PANTHER" id="PTHR40076:SF1">
    <property type="entry name" value="MEMBRANE PROTEIN"/>
    <property type="match status" value="1"/>
</dbReference>
<feature type="transmembrane region" description="Helical" evidence="1">
    <location>
        <begin position="131"/>
        <end position="158"/>
    </location>
</feature>
<proteinExistence type="predicted"/>